<organism evidence="7">
    <name type="scientific">Caldiarchaeum subterraneum</name>
    <dbReference type="NCBI Taxonomy" id="311458"/>
    <lineage>
        <taxon>Archaea</taxon>
        <taxon>Nitrososphaerota</taxon>
        <taxon>Candidatus Caldarchaeales</taxon>
        <taxon>Candidatus Caldarchaeaceae</taxon>
        <taxon>Candidatus Caldarchaeum</taxon>
    </lineage>
</organism>
<dbReference type="InterPro" id="IPR006059">
    <property type="entry name" value="SBP"/>
</dbReference>
<dbReference type="CDD" id="cd13590">
    <property type="entry name" value="PBP2_PotD_PotF_like"/>
    <property type="match status" value="1"/>
</dbReference>
<dbReference type="SUPFAM" id="SSF53850">
    <property type="entry name" value="Periplasmic binding protein-like II"/>
    <property type="match status" value="1"/>
</dbReference>
<reference evidence="7" key="1">
    <citation type="journal article" date="2020" name="mSystems">
        <title>Genome- and Community-Level Interaction Insights into Carbon Utilization and Element Cycling Functions of Hydrothermarchaeota in Hydrothermal Sediment.</title>
        <authorList>
            <person name="Zhou Z."/>
            <person name="Liu Y."/>
            <person name="Xu W."/>
            <person name="Pan J."/>
            <person name="Luo Z.H."/>
            <person name="Li M."/>
        </authorList>
    </citation>
    <scope>NUCLEOTIDE SEQUENCE [LARGE SCALE GENOMIC DNA]</scope>
    <source>
        <strain evidence="7">SpSt-1084</strain>
    </source>
</reference>
<evidence type="ECO:0000256" key="3">
    <source>
        <dbReference type="ARBA" id="ARBA00022729"/>
    </source>
</evidence>
<evidence type="ECO:0000256" key="4">
    <source>
        <dbReference type="ARBA" id="ARBA00022764"/>
    </source>
</evidence>
<dbReference type="PRINTS" id="PR00909">
    <property type="entry name" value="SPERMDNBNDNG"/>
</dbReference>
<dbReference type="Pfam" id="PF13416">
    <property type="entry name" value="SBP_bac_8"/>
    <property type="match status" value="1"/>
</dbReference>
<evidence type="ECO:0000256" key="6">
    <source>
        <dbReference type="SAM" id="Phobius"/>
    </source>
</evidence>
<keyword evidence="6" id="KW-0472">Membrane</keyword>
<evidence type="ECO:0000313" key="7">
    <source>
        <dbReference type="EMBL" id="HHR40474.1"/>
    </source>
</evidence>
<keyword evidence="5" id="KW-0175">Coiled coil</keyword>
<evidence type="ECO:0000256" key="2">
    <source>
        <dbReference type="ARBA" id="ARBA00022448"/>
    </source>
</evidence>
<sequence>MTDVSRRSFFRAVGSVVAAGIAGIAGGYVLGSSMTRAEFERLYGPGATQAGNEIIRRLEAEIKELKEKLAQYEIKDKEVGVYFWAETIPEHLITFFEEKTGVSVIFDTFDSSDEVYAKLFTGRMPYDVTSVTMGGMTRQEHERYLMKLDLSRIPNFKRYAFDGFIKEILNPPFDPRRDYSVPAELGTTGVSFRTDKISENDWPTGFRDSLFDFDGFLRKYSPRDGVKRATMIPGGVETIPVVIKAIMGKSINAITPENVQEAKEILIQQKSYLATYAGASEYVPGLAEARFWVSETWIWQDSPNNVDYVAPVEGSEIWEDSFVIPKSAEHVDAAYAFINYMLEPPVQVAHVLYNSLVTPNRLAYEMLPDDVKNDPSIYPPKEIIDRYEMWVNRTPEEKELLTRAWLEVLAA</sequence>
<dbReference type="Gene3D" id="3.40.190.10">
    <property type="entry name" value="Periplasmic binding protein-like II"/>
    <property type="match status" value="2"/>
</dbReference>
<feature type="coiled-coil region" evidence="5">
    <location>
        <begin position="48"/>
        <end position="75"/>
    </location>
</feature>
<feature type="transmembrane region" description="Helical" evidence="6">
    <location>
        <begin position="12"/>
        <end position="31"/>
    </location>
</feature>
<comment type="subcellular location">
    <subcellularLocation>
        <location evidence="1">Periplasm</location>
    </subcellularLocation>
</comment>
<dbReference type="GO" id="GO:0042597">
    <property type="term" value="C:periplasmic space"/>
    <property type="evidence" value="ECO:0007669"/>
    <property type="project" value="UniProtKB-SubCell"/>
</dbReference>
<keyword evidence="6" id="KW-1133">Transmembrane helix</keyword>
<protein>
    <submittedName>
        <fullName evidence="7">Spermidine/putrescine ABC transporter substrate-binding protein</fullName>
    </submittedName>
</protein>
<accession>A0A7C5U4J0</accession>
<dbReference type="PANTHER" id="PTHR30222:SF17">
    <property type="entry name" value="SPERMIDINE_PUTRESCINE-BINDING PERIPLASMIC PROTEIN"/>
    <property type="match status" value="1"/>
</dbReference>
<dbReference type="InterPro" id="IPR001188">
    <property type="entry name" value="Sperm_putr-bd"/>
</dbReference>
<keyword evidence="4" id="KW-0574">Periplasm</keyword>
<dbReference type="PANTHER" id="PTHR30222">
    <property type="entry name" value="SPERMIDINE/PUTRESCINE-BINDING PERIPLASMIC PROTEIN"/>
    <property type="match status" value="1"/>
</dbReference>
<keyword evidence="3" id="KW-0732">Signal</keyword>
<dbReference type="GO" id="GO:0019808">
    <property type="term" value="F:polyamine binding"/>
    <property type="evidence" value="ECO:0007669"/>
    <property type="project" value="InterPro"/>
</dbReference>
<proteinExistence type="predicted"/>
<dbReference type="GO" id="GO:0015846">
    <property type="term" value="P:polyamine transport"/>
    <property type="evidence" value="ECO:0007669"/>
    <property type="project" value="InterPro"/>
</dbReference>
<dbReference type="PROSITE" id="PS51318">
    <property type="entry name" value="TAT"/>
    <property type="match status" value="1"/>
</dbReference>
<keyword evidence="2" id="KW-0813">Transport</keyword>
<dbReference type="AlphaFoldDB" id="A0A7C5U4J0"/>
<evidence type="ECO:0000256" key="5">
    <source>
        <dbReference type="SAM" id="Coils"/>
    </source>
</evidence>
<dbReference type="InterPro" id="IPR006311">
    <property type="entry name" value="TAT_signal"/>
</dbReference>
<comment type="caution">
    <text evidence="7">The sequence shown here is derived from an EMBL/GenBank/DDBJ whole genome shotgun (WGS) entry which is preliminary data.</text>
</comment>
<gene>
    <name evidence="7" type="ORF">ENM42_01455</name>
</gene>
<dbReference type="EMBL" id="DRXS01000077">
    <property type="protein sequence ID" value="HHR40474.1"/>
    <property type="molecule type" value="Genomic_DNA"/>
</dbReference>
<keyword evidence="6" id="KW-0812">Transmembrane</keyword>
<name>A0A7C5U4J0_CALS0</name>
<evidence type="ECO:0000256" key="1">
    <source>
        <dbReference type="ARBA" id="ARBA00004418"/>
    </source>
</evidence>